<evidence type="ECO:0000313" key="1">
    <source>
        <dbReference type="EMBL" id="PNR33670.1"/>
    </source>
</evidence>
<dbReference type="EnsemblPlants" id="Pp3c19_160V3.1">
    <property type="protein sequence ID" value="Pp3c19_160V3.1"/>
    <property type="gene ID" value="Pp3c19_160"/>
</dbReference>
<sequence length="37" mass="4460">MIEVIKEYRGLYRFCKQRLRLQIISLSNLEAMDCDPN</sequence>
<dbReference type="AlphaFoldDB" id="A0A2K1IWK4"/>
<reference evidence="1 3" key="1">
    <citation type="journal article" date="2008" name="Science">
        <title>The Physcomitrella genome reveals evolutionary insights into the conquest of land by plants.</title>
        <authorList>
            <person name="Rensing S."/>
            <person name="Lang D."/>
            <person name="Zimmer A."/>
            <person name="Terry A."/>
            <person name="Salamov A."/>
            <person name="Shapiro H."/>
            <person name="Nishiyama T."/>
            <person name="Perroud P.-F."/>
            <person name="Lindquist E."/>
            <person name="Kamisugi Y."/>
            <person name="Tanahashi T."/>
            <person name="Sakakibara K."/>
            <person name="Fujita T."/>
            <person name="Oishi K."/>
            <person name="Shin-I T."/>
            <person name="Kuroki Y."/>
            <person name="Toyoda A."/>
            <person name="Suzuki Y."/>
            <person name="Hashimoto A."/>
            <person name="Yamaguchi K."/>
            <person name="Sugano A."/>
            <person name="Kohara Y."/>
            <person name="Fujiyama A."/>
            <person name="Anterola A."/>
            <person name="Aoki S."/>
            <person name="Ashton N."/>
            <person name="Barbazuk W.B."/>
            <person name="Barker E."/>
            <person name="Bennetzen J."/>
            <person name="Bezanilla M."/>
            <person name="Blankenship R."/>
            <person name="Cho S.H."/>
            <person name="Dutcher S."/>
            <person name="Estelle M."/>
            <person name="Fawcett J.A."/>
            <person name="Gundlach H."/>
            <person name="Hanada K."/>
            <person name="Heyl A."/>
            <person name="Hicks K.A."/>
            <person name="Hugh J."/>
            <person name="Lohr M."/>
            <person name="Mayer K."/>
            <person name="Melkozernov A."/>
            <person name="Murata T."/>
            <person name="Nelson D."/>
            <person name="Pils B."/>
            <person name="Prigge M."/>
            <person name="Reiss B."/>
            <person name="Renner T."/>
            <person name="Rombauts S."/>
            <person name="Rushton P."/>
            <person name="Sanderfoot A."/>
            <person name="Schween G."/>
            <person name="Shiu S.-H."/>
            <person name="Stueber K."/>
            <person name="Theodoulou F.L."/>
            <person name="Tu H."/>
            <person name="Van de Peer Y."/>
            <person name="Verrier P.J."/>
            <person name="Waters E."/>
            <person name="Wood A."/>
            <person name="Yang L."/>
            <person name="Cove D."/>
            <person name="Cuming A."/>
            <person name="Hasebe M."/>
            <person name="Lucas S."/>
            <person name="Mishler D.B."/>
            <person name="Reski R."/>
            <person name="Grigoriev I."/>
            <person name="Quatrano R.S."/>
            <person name="Boore J.L."/>
        </authorList>
    </citation>
    <scope>NUCLEOTIDE SEQUENCE [LARGE SCALE GENOMIC DNA]</scope>
    <source>
        <strain evidence="2 3">cv. Gransden 2004</strain>
    </source>
</reference>
<reference evidence="2" key="3">
    <citation type="submission" date="2020-12" db="UniProtKB">
        <authorList>
            <consortium name="EnsemblPlants"/>
        </authorList>
    </citation>
    <scope>IDENTIFICATION</scope>
</reference>
<gene>
    <name evidence="1" type="ORF">PHYPA_023486</name>
</gene>
<organism evidence="1">
    <name type="scientific">Physcomitrium patens</name>
    <name type="common">Spreading-leaved earth moss</name>
    <name type="synonym">Physcomitrella patens</name>
    <dbReference type="NCBI Taxonomy" id="3218"/>
    <lineage>
        <taxon>Eukaryota</taxon>
        <taxon>Viridiplantae</taxon>
        <taxon>Streptophyta</taxon>
        <taxon>Embryophyta</taxon>
        <taxon>Bryophyta</taxon>
        <taxon>Bryophytina</taxon>
        <taxon>Bryopsida</taxon>
        <taxon>Funariidae</taxon>
        <taxon>Funariales</taxon>
        <taxon>Funariaceae</taxon>
        <taxon>Physcomitrium</taxon>
    </lineage>
</organism>
<dbReference type="InParanoid" id="A0A2K1IWK4"/>
<protein>
    <submittedName>
        <fullName evidence="1 2">Uncharacterized protein</fullName>
    </submittedName>
</protein>
<keyword evidence="3" id="KW-1185">Reference proteome</keyword>
<dbReference type="EMBL" id="ABEU02000019">
    <property type="protein sequence ID" value="PNR33670.1"/>
    <property type="molecule type" value="Genomic_DNA"/>
</dbReference>
<evidence type="ECO:0000313" key="3">
    <source>
        <dbReference type="Proteomes" id="UP000006727"/>
    </source>
</evidence>
<name>A0A2K1IWK4_PHYPA</name>
<accession>A0A2K1IWK4</accession>
<reference evidence="1 3" key="2">
    <citation type="journal article" date="2018" name="Plant J.">
        <title>The Physcomitrella patens chromosome-scale assembly reveals moss genome structure and evolution.</title>
        <authorList>
            <person name="Lang D."/>
            <person name="Ullrich K.K."/>
            <person name="Murat F."/>
            <person name="Fuchs J."/>
            <person name="Jenkins J."/>
            <person name="Haas F.B."/>
            <person name="Piednoel M."/>
            <person name="Gundlach H."/>
            <person name="Van Bel M."/>
            <person name="Meyberg R."/>
            <person name="Vives C."/>
            <person name="Morata J."/>
            <person name="Symeonidi A."/>
            <person name="Hiss M."/>
            <person name="Muchero W."/>
            <person name="Kamisugi Y."/>
            <person name="Saleh O."/>
            <person name="Blanc G."/>
            <person name="Decker E.L."/>
            <person name="van Gessel N."/>
            <person name="Grimwood J."/>
            <person name="Hayes R.D."/>
            <person name="Graham S.W."/>
            <person name="Gunter L.E."/>
            <person name="McDaniel S.F."/>
            <person name="Hoernstein S.N.W."/>
            <person name="Larsson A."/>
            <person name="Li F.W."/>
            <person name="Perroud P.F."/>
            <person name="Phillips J."/>
            <person name="Ranjan P."/>
            <person name="Rokshar D.S."/>
            <person name="Rothfels C.J."/>
            <person name="Schneider L."/>
            <person name="Shu S."/>
            <person name="Stevenson D.W."/>
            <person name="Thummler F."/>
            <person name="Tillich M."/>
            <person name="Villarreal Aguilar J.C."/>
            <person name="Widiez T."/>
            <person name="Wong G.K."/>
            <person name="Wymore A."/>
            <person name="Zhang Y."/>
            <person name="Zimmer A.D."/>
            <person name="Quatrano R.S."/>
            <person name="Mayer K.F.X."/>
            <person name="Goodstein D."/>
            <person name="Casacuberta J.M."/>
            <person name="Vandepoele K."/>
            <person name="Reski R."/>
            <person name="Cuming A.C."/>
            <person name="Tuskan G.A."/>
            <person name="Maumus F."/>
            <person name="Salse J."/>
            <person name="Schmutz J."/>
            <person name="Rensing S.A."/>
        </authorList>
    </citation>
    <scope>NUCLEOTIDE SEQUENCE [LARGE SCALE GENOMIC DNA]</scope>
    <source>
        <strain evidence="2 3">cv. Gransden 2004</strain>
    </source>
</reference>
<dbReference type="Gramene" id="Pp3c19_160V3.1">
    <property type="protein sequence ID" value="Pp3c19_160V3.1"/>
    <property type="gene ID" value="Pp3c19_160"/>
</dbReference>
<proteinExistence type="predicted"/>
<evidence type="ECO:0000313" key="2">
    <source>
        <dbReference type="EnsemblPlants" id="Pp3c19_160V3.1"/>
    </source>
</evidence>
<dbReference type="Proteomes" id="UP000006727">
    <property type="component" value="Chromosome 19"/>
</dbReference>